<name>A0A2P6U0U3_CHLSO</name>
<keyword evidence="7" id="KW-1185">Reference proteome</keyword>
<dbReference type="GO" id="GO:0003729">
    <property type="term" value="F:mRNA binding"/>
    <property type="evidence" value="ECO:0007669"/>
    <property type="project" value="TreeGrafter"/>
</dbReference>
<comment type="caution">
    <text evidence="6">The sequence shown here is derived from an EMBL/GenBank/DDBJ whole genome shotgun (WGS) entry which is preliminary data.</text>
</comment>
<sequence>MRDRQTGRPRGFGFVTFTTPAAADAVVQDVHVIDGRQIDAKKSVPQELKPKARKVFVGGLSPETTEDQFKDYFSQFGEVVEAQIMQDHMSGRSRGFGFVTFAEDASAESVFAAGSMHDLGGKRVEVKPATPKGSGSLARPSSSSSAPPRPGTSGAGGRGGMGLPPFGGPPGAVVGSPGALFGSPPSPYAAAGFGMFGYPHAGMVPGGPGFGMQYAGMAQQYGGMSPMAGMGGMAPSPYMMMGGQMGGYVPGAAAYGYPTSTGMASPAFPPQHPAGGGGGGHYSGTPFAQQQSQQSQPPYTRPLHMLSRNGSRSKGKVDSASSLEQSEESASAAQPVRTASGEQGGGTAAVQAQLARATLAD</sequence>
<gene>
    <name evidence="6" type="ORF">C2E21_1742</name>
</gene>
<dbReference type="PROSITE" id="PS50102">
    <property type="entry name" value="RRM"/>
    <property type="match status" value="2"/>
</dbReference>
<feature type="region of interest" description="Disordered" evidence="4">
    <location>
        <begin position="266"/>
        <end position="349"/>
    </location>
</feature>
<reference evidence="6 7" key="1">
    <citation type="journal article" date="2018" name="Plant J.">
        <title>Genome sequences of Chlorella sorokiniana UTEX 1602 and Micractinium conductrix SAG 241.80: implications to maltose excretion by a green alga.</title>
        <authorList>
            <person name="Arriola M.B."/>
            <person name="Velmurugan N."/>
            <person name="Zhang Y."/>
            <person name="Plunkett M.H."/>
            <person name="Hondzo H."/>
            <person name="Barney B.M."/>
        </authorList>
    </citation>
    <scope>NUCLEOTIDE SEQUENCE [LARGE SCALE GENOMIC DNA]</scope>
    <source>
        <strain evidence="7">UTEX 1602</strain>
    </source>
</reference>
<dbReference type="SUPFAM" id="SSF54928">
    <property type="entry name" value="RNA-binding domain, RBD"/>
    <property type="match status" value="2"/>
</dbReference>
<accession>A0A2P6U0U3</accession>
<dbReference type="InterPro" id="IPR012677">
    <property type="entry name" value="Nucleotide-bd_a/b_plait_sf"/>
</dbReference>
<keyword evidence="1" id="KW-0677">Repeat</keyword>
<feature type="domain" description="RRM" evidence="5">
    <location>
        <begin position="53"/>
        <end position="131"/>
    </location>
</feature>
<feature type="region of interest" description="Disordered" evidence="4">
    <location>
        <begin position="124"/>
        <end position="169"/>
    </location>
</feature>
<dbReference type="Proteomes" id="UP000239899">
    <property type="component" value="Unassembled WGS sequence"/>
</dbReference>
<feature type="compositionally biased region" description="Gly residues" evidence="4">
    <location>
        <begin position="153"/>
        <end position="162"/>
    </location>
</feature>
<evidence type="ECO:0000256" key="2">
    <source>
        <dbReference type="ARBA" id="ARBA00022884"/>
    </source>
</evidence>
<feature type="domain" description="RRM" evidence="5">
    <location>
        <begin position="1"/>
        <end position="45"/>
    </location>
</feature>
<dbReference type="InterPro" id="IPR035979">
    <property type="entry name" value="RBD_domain_sf"/>
</dbReference>
<dbReference type="OrthoDB" id="1875751at2759"/>
<dbReference type="GO" id="GO:0006417">
    <property type="term" value="P:regulation of translation"/>
    <property type="evidence" value="ECO:0007669"/>
    <property type="project" value="TreeGrafter"/>
</dbReference>
<dbReference type="SMART" id="SM00360">
    <property type="entry name" value="RRM"/>
    <property type="match status" value="1"/>
</dbReference>
<protein>
    <submittedName>
        <fullName evidence="6">Heterogeneous nuclear ribonucleo 1</fullName>
    </submittedName>
</protein>
<organism evidence="6 7">
    <name type="scientific">Chlorella sorokiniana</name>
    <name type="common">Freshwater green alga</name>
    <dbReference type="NCBI Taxonomy" id="3076"/>
    <lineage>
        <taxon>Eukaryota</taxon>
        <taxon>Viridiplantae</taxon>
        <taxon>Chlorophyta</taxon>
        <taxon>core chlorophytes</taxon>
        <taxon>Trebouxiophyceae</taxon>
        <taxon>Chlorellales</taxon>
        <taxon>Chlorellaceae</taxon>
        <taxon>Chlorella clade</taxon>
        <taxon>Chlorella</taxon>
    </lineage>
</organism>
<dbReference type="AlphaFoldDB" id="A0A2P6U0U3"/>
<dbReference type="PANTHER" id="PTHR48032">
    <property type="entry name" value="RNA-BINDING PROTEIN MUSASHI HOMOLOG RBP6"/>
    <property type="match status" value="1"/>
</dbReference>
<evidence type="ECO:0000256" key="4">
    <source>
        <dbReference type="SAM" id="MobiDB-lite"/>
    </source>
</evidence>
<dbReference type="InterPro" id="IPR000504">
    <property type="entry name" value="RRM_dom"/>
</dbReference>
<dbReference type="PANTHER" id="PTHR48032:SF6">
    <property type="entry name" value="RNA-BINDING (RRM_RBD_RNP MOTIFS) FAMILY PROTEIN"/>
    <property type="match status" value="1"/>
</dbReference>
<dbReference type="STRING" id="3076.A0A2P6U0U3"/>
<evidence type="ECO:0000313" key="6">
    <source>
        <dbReference type="EMBL" id="PRW59934.1"/>
    </source>
</evidence>
<dbReference type="CDD" id="cd12330">
    <property type="entry name" value="RRM2_Hrp1p"/>
    <property type="match status" value="1"/>
</dbReference>
<evidence type="ECO:0000259" key="5">
    <source>
        <dbReference type="PROSITE" id="PS50102"/>
    </source>
</evidence>
<dbReference type="Pfam" id="PF00076">
    <property type="entry name" value="RRM_1"/>
    <property type="match status" value="2"/>
</dbReference>
<dbReference type="EMBL" id="LHPG02000003">
    <property type="protein sequence ID" value="PRW59934.1"/>
    <property type="molecule type" value="Genomic_DNA"/>
</dbReference>
<evidence type="ECO:0000256" key="1">
    <source>
        <dbReference type="ARBA" id="ARBA00022737"/>
    </source>
</evidence>
<evidence type="ECO:0000256" key="3">
    <source>
        <dbReference type="PROSITE-ProRule" id="PRU00176"/>
    </source>
</evidence>
<keyword evidence="2 3" id="KW-0694">RNA-binding</keyword>
<feature type="compositionally biased region" description="Low complexity" evidence="4">
    <location>
        <begin position="133"/>
        <end position="146"/>
    </location>
</feature>
<evidence type="ECO:0000313" key="7">
    <source>
        <dbReference type="Proteomes" id="UP000239899"/>
    </source>
</evidence>
<proteinExistence type="predicted"/>
<dbReference type="Gene3D" id="3.30.70.330">
    <property type="match status" value="2"/>
</dbReference>
<feature type="compositionally biased region" description="Low complexity" evidence="4">
    <location>
        <begin position="319"/>
        <end position="334"/>
    </location>
</feature>